<dbReference type="Pfam" id="PF22917">
    <property type="entry name" value="PRISE"/>
    <property type="match status" value="1"/>
</dbReference>
<evidence type="ECO:0000259" key="1">
    <source>
        <dbReference type="Pfam" id="PF22917"/>
    </source>
</evidence>
<organism evidence="2 3">
    <name type="scientific">Cladophialophora chaetospira</name>
    <dbReference type="NCBI Taxonomy" id="386627"/>
    <lineage>
        <taxon>Eukaryota</taxon>
        <taxon>Fungi</taxon>
        <taxon>Dikarya</taxon>
        <taxon>Ascomycota</taxon>
        <taxon>Pezizomycotina</taxon>
        <taxon>Eurotiomycetes</taxon>
        <taxon>Chaetothyriomycetidae</taxon>
        <taxon>Chaetothyriales</taxon>
        <taxon>Herpotrichiellaceae</taxon>
        <taxon>Cladophialophora</taxon>
    </lineage>
</organism>
<keyword evidence="3" id="KW-1185">Reference proteome</keyword>
<dbReference type="InterPro" id="IPR055222">
    <property type="entry name" value="PRISE-like_Rossmann-fold"/>
</dbReference>
<dbReference type="Proteomes" id="UP001172673">
    <property type="component" value="Unassembled WGS sequence"/>
</dbReference>
<comment type="caution">
    <text evidence="2">The sequence shown here is derived from an EMBL/GenBank/DDBJ whole genome shotgun (WGS) entry which is preliminary data.</text>
</comment>
<dbReference type="InterPro" id="IPR036291">
    <property type="entry name" value="NAD(P)-bd_dom_sf"/>
</dbReference>
<dbReference type="Gene3D" id="3.40.50.720">
    <property type="entry name" value="NAD(P)-binding Rossmann-like Domain"/>
    <property type="match status" value="1"/>
</dbReference>
<evidence type="ECO:0000313" key="2">
    <source>
        <dbReference type="EMBL" id="KAJ9602187.1"/>
    </source>
</evidence>
<dbReference type="CDD" id="cd08948">
    <property type="entry name" value="5beta-POR_like_SDR_a"/>
    <property type="match status" value="1"/>
</dbReference>
<dbReference type="PANTHER" id="PTHR32487">
    <property type="entry name" value="3-OXO-DELTA(4,5)-STEROID 5-BETA-REDUCTASE"/>
    <property type="match status" value="1"/>
</dbReference>
<evidence type="ECO:0000313" key="3">
    <source>
        <dbReference type="Proteomes" id="UP001172673"/>
    </source>
</evidence>
<protein>
    <recommendedName>
        <fullName evidence="1">PRISE-like Rossmann-fold domain-containing protein</fullName>
    </recommendedName>
</protein>
<dbReference type="AlphaFoldDB" id="A0AA38WW24"/>
<accession>A0AA38WW24</accession>
<sequence length="406" mass="46241">MVPLPTKVAFVAGCNGISGNAIVEYLIRQPKSEWSSIIVSSRSPLKNYWQDPRVEFVAIDFLNDVDTILSKLPPSCKKITHAYFTSYVHTDDFTKLREYNVPLFENFLVAIDRVAGDNLQRVCLQTGGKHYGVHLGPSHSPATEEMPRYDDKGENFYYVQEDFMFALQKKRKWSHNIIRPNGIIGFTPGKNGMSEAITLALYMLINKELGQIPRFPGNKYFYTCVDDCSYAPAIADITIWATTHEHTKDEAFNSVNGDTYVWKYLFQAIGAYFGIDIPPQTDFAEQGDKNKMANSFKMEDWAADKKEVWHRIVDKYGGDKAAFDWGTWFFFDWTTGKAWPTISSMNKARKFGYTGYWDSVEAWMETIKMFENAGILPKNHVLLKDSKGPLPIKYQTLTSNGVNGST</sequence>
<gene>
    <name evidence="2" type="ORF">H2200_013307</name>
</gene>
<dbReference type="PANTHER" id="PTHR32487:SF0">
    <property type="entry name" value="3-OXO-DELTA(4,5)-STEROID 5-BETA-REDUCTASE"/>
    <property type="match status" value="1"/>
</dbReference>
<reference evidence="2" key="1">
    <citation type="submission" date="2022-10" db="EMBL/GenBank/DDBJ databases">
        <title>Culturing micro-colonial fungi from biological soil crusts in the Mojave desert and describing Neophaeococcomyces mojavensis, and introducing the new genera and species Taxawa tesnikishii.</title>
        <authorList>
            <person name="Kurbessoian T."/>
            <person name="Stajich J.E."/>
        </authorList>
    </citation>
    <scope>NUCLEOTIDE SEQUENCE</scope>
    <source>
        <strain evidence="2">TK_41</strain>
    </source>
</reference>
<proteinExistence type="predicted"/>
<dbReference type="SUPFAM" id="SSF51735">
    <property type="entry name" value="NAD(P)-binding Rossmann-fold domains"/>
    <property type="match status" value="1"/>
</dbReference>
<dbReference type="EMBL" id="JAPDRK010000028">
    <property type="protein sequence ID" value="KAJ9602187.1"/>
    <property type="molecule type" value="Genomic_DNA"/>
</dbReference>
<feature type="domain" description="PRISE-like Rossmann-fold" evidence="1">
    <location>
        <begin position="9"/>
        <end position="320"/>
    </location>
</feature>
<name>A0AA38WW24_9EURO</name>